<evidence type="ECO:0000313" key="2">
    <source>
        <dbReference type="EMBL" id="MPR37213.1"/>
    </source>
</evidence>
<dbReference type="AlphaFoldDB" id="A0A7C9FZP0"/>
<evidence type="ECO:0000313" key="3">
    <source>
        <dbReference type="Proteomes" id="UP000479293"/>
    </source>
</evidence>
<proteinExistence type="predicted"/>
<dbReference type="Proteomes" id="UP000479293">
    <property type="component" value="Unassembled WGS sequence"/>
</dbReference>
<feature type="transmembrane region" description="Helical" evidence="1">
    <location>
        <begin position="37"/>
        <end position="54"/>
    </location>
</feature>
<organism evidence="2 3">
    <name type="scientific">Salmonirosea aquatica</name>
    <dbReference type="NCBI Taxonomy" id="2654236"/>
    <lineage>
        <taxon>Bacteria</taxon>
        <taxon>Pseudomonadati</taxon>
        <taxon>Bacteroidota</taxon>
        <taxon>Cytophagia</taxon>
        <taxon>Cytophagales</taxon>
        <taxon>Spirosomataceae</taxon>
        <taxon>Salmonirosea</taxon>
    </lineage>
</organism>
<keyword evidence="1" id="KW-0472">Membrane</keyword>
<accession>A0A7C9FZP0</accession>
<protein>
    <submittedName>
        <fullName evidence="2">Uncharacterized protein</fullName>
    </submittedName>
</protein>
<name>A0A7C9FZP0_9BACT</name>
<comment type="caution">
    <text evidence="2">The sequence shown here is derived from an EMBL/GenBank/DDBJ whole genome shotgun (WGS) entry which is preliminary data.</text>
</comment>
<dbReference type="RefSeq" id="WP_152766524.1">
    <property type="nucleotide sequence ID" value="NZ_WHLY01000004.1"/>
</dbReference>
<reference evidence="2 3" key="1">
    <citation type="submission" date="2019-10" db="EMBL/GenBank/DDBJ databases">
        <title>Draft Genome Sequence of Cytophagaceae sp. SJW1-29.</title>
        <authorList>
            <person name="Choi A."/>
        </authorList>
    </citation>
    <scope>NUCLEOTIDE SEQUENCE [LARGE SCALE GENOMIC DNA]</scope>
    <source>
        <strain evidence="2 3">SJW1-29</strain>
    </source>
</reference>
<keyword evidence="3" id="KW-1185">Reference proteome</keyword>
<evidence type="ECO:0000256" key="1">
    <source>
        <dbReference type="SAM" id="Phobius"/>
    </source>
</evidence>
<gene>
    <name evidence="2" type="ORF">GBK04_28725</name>
</gene>
<dbReference type="EMBL" id="WHLY01000004">
    <property type="protein sequence ID" value="MPR37213.1"/>
    <property type="molecule type" value="Genomic_DNA"/>
</dbReference>
<keyword evidence="1" id="KW-1133">Transmembrane helix</keyword>
<sequence length="59" mass="6402">MKKLLICKLASLFFGFLAIGFFAKMQTVALYLHHGDLLGAALALLSAIFGSQWIETVDG</sequence>
<keyword evidence="1" id="KW-0812">Transmembrane</keyword>